<evidence type="ECO:0000313" key="3">
    <source>
        <dbReference type="Proteomes" id="UP000320461"/>
    </source>
</evidence>
<organism evidence="2 3">
    <name type="scientific">Cellulomonas gelida</name>
    <dbReference type="NCBI Taxonomy" id="1712"/>
    <lineage>
        <taxon>Bacteria</taxon>
        <taxon>Bacillati</taxon>
        <taxon>Actinomycetota</taxon>
        <taxon>Actinomycetes</taxon>
        <taxon>Micrococcales</taxon>
        <taxon>Cellulomonadaceae</taxon>
        <taxon>Cellulomonas</taxon>
    </lineage>
</organism>
<feature type="domain" description="N-acetyltransferase" evidence="1">
    <location>
        <begin position="9"/>
        <end position="163"/>
    </location>
</feature>
<dbReference type="EMBL" id="BJLQ01000044">
    <property type="protein sequence ID" value="GEA85711.1"/>
    <property type="molecule type" value="Genomic_DNA"/>
</dbReference>
<comment type="caution">
    <text evidence="2">The sequence shown here is derived from an EMBL/GenBank/DDBJ whole genome shotgun (WGS) entry which is preliminary data.</text>
</comment>
<proteinExistence type="predicted"/>
<protein>
    <recommendedName>
        <fullName evidence="1">N-acetyltransferase domain-containing protein</fullName>
    </recommendedName>
</protein>
<dbReference type="InterPro" id="IPR016181">
    <property type="entry name" value="Acyl_CoA_acyltransferase"/>
</dbReference>
<accession>A0A4Y3KMS0</accession>
<reference evidence="2 3" key="1">
    <citation type="submission" date="2019-06" db="EMBL/GenBank/DDBJ databases">
        <title>Whole genome shotgun sequence of Cellulomonas gelida NBRC 3748.</title>
        <authorList>
            <person name="Hosoyama A."/>
            <person name="Uohara A."/>
            <person name="Ohji S."/>
            <person name="Ichikawa N."/>
        </authorList>
    </citation>
    <scope>NUCLEOTIDE SEQUENCE [LARGE SCALE GENOMIC DNA]</scope>
    <source>
        <strain evidence="2 3">NBRC 3748</strain>
    </source>
</reference>
<dbReference type="Proteomes" id="UP000320461">
    <property type="component" value="Unassembled WGS sequence"/>
</dbReference>
<name>A0A4Y3KMS0_9CELL</name>
<gene>
    <name evidence="2" type="ORF">CGE01nite_29620</name>
</gene>
<evidence type="ECO:0000259" key="1">
    <source>
        <dbReference type="PROSITE" id="PS51186"/>
    </source>
</evidence>
<dbReference type="Gene3D" id="3.40.630.30">
    <property type="match status" value="1"/>
</dbReference>
<dbReference type="GO" id="GO:0016747">
    <property type="term" value="F:acyltransferase activity, transferring groups other than amino-acyl groups"/>
    <property type="evidence" value="ECO:0007669"/>
    <property type="project" value="InterPro"/>
</dbReference>
<dbReference type="PANTHER" id="PTHR43415">
    <property type="entry name" value="SPERMIDINE N(1)-ACETYLTRANSFERASE"/>
    <property type="match status" value="1"/>
</dbReference>
<sequence>MSAVRPERVTLRAVRDDDLALVVEWLGADSRGAAMTSDIRENATVEKVREAIVAGLQLRLVVSRDSGPVGIVTWRGRGHPRSYEIAVLIGDADLWSTGLGAEAVLRAVDYLFMTLDAERVGVLTGSFNPYTSPALVRGGFTLEGVLRHFYYVDGEYYDALAWSMLRSEHAHVLRAAQGTPAAYRPLIAVEDKARAAHVVERVLSETGFVADRRARAGSAERRDVS</sequence>
<dbReference type="PANTHER" id="PTHR43415:SF3">
    <property type="entry name" value="GNAT-FAMILY ACETYLTRANSFERASE"/>
    <property type="match status" value="1"/>
</dbReference>
<dbReference type="AlphaFoldDB" id="A0A4Y3KMS0"/>
<dbReference type="Pfam" id="PF13302">
    <property type="entry name" value="Acetyltransf_3"/>
    <property type="match status" value="1"/>
</dbReference>
<dbReference type="OrthoDB" id="9814648at2"/>
<keyword evidence="3" id="KW-1185">Reference proteome</keyword>
<evidence type="ECO:0000313" key="2">
    <source>
        <dbReference type="EMBL" id="GEA85711.1"/>
    </source>
</evidence>
<dbReference type="PROSITE" id="PS51186">
    <property type="entry name" value="GNAT"/>
    <property type="match status" value="1"/>
</dbReference>
<dbReference type="SUPFAM" id="SSF55729">
    <property type="entry name" value="Acyl-CoA N-acyltransferases (Nat)"/>
    <property type="match status" value="1"/>
</dbReference>
<dbReference type="InterPro" id="IPR000182">
    <property type="entry name" value="GNAT_dom"/>
</dbReference>
<dbReference type="RefSeq" id="WP_053071606.1">
    <property type="nucleotide sequence ID" value="NZ_BJLQ01000044.1"/>
</dbReference>